<proteinExistence type="predicted"/>
<gene>
    <name evidence="1" type="ORF">J1G54_01320</name>
</gene>
<evidence type="ECO:0000313" key="2">
    <source>
        <dbReference type="Proteomes" id="UP000662736"/>
    </source>
</evidence>
<sequence length="68" mass="7549">MLNLTRRSLLLGLGGAAALAITPSIANSAGFKVRSAVFEIRPPKRHLKHYFAFDTGIYHGLKMHNMNR</sequence>
<protein>
    <submittedName>
        <fullName evidence="1">Uncharacterized protein</fullName>
    </submittedName>
</protein>
<accession>A0A1T0A3Q7</accession>
<dbReference type="InterPro" id="IPR006311">
    <property type="entry name" value="TAT_signal"/>
</dbReference>
<dbReference type="RefSeq" id="WP_021114458.1">
    <property type="nucleotide sequence ID" value="NZ_CBCRUP010000034.1"/>
</dbReference>
<dbReference type="EMBL" id="CP071491">
    <property type="protein sequence ID" value="QSX18191.1"/>
    <property type="molecule type" value="Genomic_DNA"/>
</dbReference>
<dbReference type="Proteomes" id="UP000662736">
    <property type="component" value="Chromosome"/>
</dbReference>
<evidence type="ECO:0000313" key="1">
    <source>
        <dbReference type="EMBL" id="QSX18191.1"/>
    </source>
</evidence>
<reference evidence="1" key="1">
    <citation type="submission" date="2021-03" db="EMBL/GenBank/DDBJ databases">
        <title>Characterization of a novel Integrative Conjugative Element in Glaesserella parasuis.</title>
        <authorList>
            <person name="Hu G."/>
            <person name="Sun H."/>
        </authorList>
    </citation>
    <scope>NUCLEOTIDE SEQUENCE</scope>
    <source>
        <strain evidence="1">GHP1807</strain>
    </source>
</reference>
<dbReference type="PROSITE" id="PS51318">
    <property type="entry name" value="TAT"/>
    <property type="match status" value="1"/>
</dbReference>
<organism evidence="1 2">
    <name type="scientific">Glaesserella parasuis</name>
    <name type="common">Haemophilus parasuis</name>
    <dbReference type="NCBI Taxonomy" id="738"/>
    <lineage>
        <taxon>Bacteria</taxon>
        <taxon>Pseudomonadati</taxon>
        <taxon>Pseudomonadota</taxon>
        <taxon>Gammaproteobacteria</taxon>
        <taxon>Pasteurellales</taxon>
        <taxon>Pasteurellaceae</taxon>
        <taxon>Glaesserella</taxon>
    </lineage>
</organism>
<dbReference type="KEGG" id="hpak:JT17_07975"/>
<name>A0A1T0A3Q7_GLAPU</name>
<dbReference type="AlphaFoldDB" id="A0A1T0A3Q7"/>